<gene>
    <name evidence="4" type="ORF">AWJ14_11750</name>
</gene>
<protein>
    <submittedName>
        <fullName evidence="4">Ribosomal-protein-alanine acetyltransferase</fullName>
    </submittedName>
</protein>
<reference evidence="4 5" key="1">
    <citation type="submission" date="2015-12" db="EMBL/GenBank/DDBJ databases">
        <authorList>
            <person name="Shamseldin A."/>
            <person name="Moawad H."/>
            <person name="Abd El-Rahim W.M."/>
            <person name="Sadowsky M.J."/>
        </authorList>
    </citation>
    <scope>NUCLEOTIDE SEQUENCE [LARGE SCALE GENOMIC DNA]</scope>
    <source>
        <strain evidence="4 5">JC234</strain>
    </source>
</reference>
<evidence type="ECO:0000259" key="3">
    <source>
        <dbReference type="PROSITE" id="PS51186"/>
    </source>
</evidence>
<dbReference type="RefSeq" id="WP_066182898.1">
    <property type="nucleotide sequence ID" value="NZ_LQZT01000048.1"/>
</dbReference>
<dbReference type="CDD" id="cd04301">
    <property type="entry name" value="NAT_SF"/>
    <property type="match status" value="1"/>
</dbReference>
<dbReference type="InterPro" id="IPR050680">
    <property type="entry name" value="YpeA/RimI_acetyltransf"/>
</dbReference>
<evidence type="ECO:0000313" key="4">
    <source>
        <dbReference type="EMBL" id="OCW55904.1"/>
    </source>
</evidence>
<keyword evidence="1 4" id="KW-0808">Transferase</keyword>
<dbReference type="InterPro" id="IPR000182">
    <property type="entry name" value="GNAT_dom"/>
</dbReference>
<dbReference type="SUPFAM" id="SSF55729">
    <property type="entry name" value="Acyl-CoA N-acyltransferases (Nat)"/>
    <property type="match status" value="1"/>
</dbReference>
<dbReference type="PANTHER" id="PTHR43420">
    <property type="entry name" value="ACETYLTRANSFERASE"/>
    <property type="match status" value="1"/>
</dbReference>
<evidence type="ECO:0000256" key="2">
    <source>
        <dbReference type="ARBA" id="ARBA00023315"/>
    </source>
</evidence>
<dbReference type="Gene3D" id="3.40.630.30">
    <property type="match status" value="1"/>
</dbReference>
<dbReference type="GO" id="GO:0016747">
    <property type="term" value="F:acyltransferase activity, transferring groups other than amino-acyl groups"/>
    <property type="evidence" value="ECO:0007669"/>
    <property type="project" value="InterPro"/>
</dbReference>
<dbReference type="Proteomes" id="UP000094795">
    <property type="component" value="Unassembled WGS sequence"/>
</dbReference>
<accession>A0A1C1YQZ4</accession>
<name>A0A1C1YQZ4_9HYPH</name>
<evidence type="ECO:0000256" key="1">
    <source>
        <dbReference type="ARBA" id="ARBA00022679"/>
    </source>
</evidence>
<comment type="caution">
    <text evidence="4">The sequence shown here is derived from an EMBL/GenBank/DDBJ whole genome shotgun (WGS) entry which is preliminary data.</text>
</comment>
<dbReference type="Pfam" id="PF00583">
    <property type="entry name" value="Acetyltransf_1"/>
    <property type="match status" value="1"/>
</dbReference>
<feature type="domain" description="N-acetyltransferase" evidence="3">
    <location>
        <begin position="12"/>
        <end position="163"/>
    </location>
</feature>
<dbReference type="AlphaFoldDB" id="A0A1C1YQZ4"/>
<keyword evidence="5" id="KW-1185">Reference proteome</keyword>
<dbReference type="InterPro" id="IPR016181">
    <property type="entry name" value="Acyl_CoA_acyltransferase"/>
</dbReference>
<organism evidence="4 5">
    <name type="scientific">Hoeflea olei</name>
    <dbReference type="NCBI Taxonomy" id="1480615"/>
    <lineage>
        <taxon>Bacteria</taxon>
        <taxon>Pseudomonadati</taxon>
        <taxon>Pseudomonadota</taxon>
        <taxon>Alphaproteobacteria</taxon>
        <taxon>Hyphomicrobiales</taxon>
        <taxon>Rhizobiaceae</taxon>
        <taxon>Hoeflea</taxon>
    </lineage>
</organism>
<dbReference type="STRING" id="1480615.AWJ14_11750"/>
<dbReference type="OrthoDB" id="9804026at2"/>
<dbReference type="EMBL" id="LQZT01000048">
    <property type="protein sequence ID" value="OCW55904.1"/>
    <property type="molecule type" value="Genomic_DNA"/>
</dbReference>
<sequence>MVMSLFGRPPECLILDIETKDAHTASRLHGEAFSRAWGEGEFESLISQASVFGFIACPEGRARDQAAGFVLCREAAGEAEILSIGISPRHRRAGLGWRLMRSAIQEARRRDAEEMFLEVDETNLAAVAMYRKLGFVQVGERRAYYARPDAPATTALVMRRDLR</sequence>
<keyword evidence="2" id="KW-0012">Acyltransferase</keyword>
<proteinExistence type="predicted"/>
<evidence type="ECO:0000313" key="5">
    <source>
        <dbReference type="Proteomes" id="UP000094795"/>
    </source>
</evidence>
<dbReference type="PANTHER" id="PTHR43420:SF12">
    <property type="entry name" value="N-ACETYLTRANSFERASE DOMAIN-CONTAINING PROTEIN"/>
    <property type="match status" value="1"/>
</dbReference>
<dbReference type="PROSITE" id="PS51186">
    <property type="entry name" value="GNAT"/>
    <property type="match status" value="1"/>
</dbReference>